<name>A0A5J5B1F6_9ASTE</name>
<keyword evidence="5 7" id="KW-0040">ANK repeat</keyword>
<keyword evidence="4 8" id="KW-1133">Transmembrane helix</keyword>
<feature type="transmembrane region" description="Helical" evidence="8">
    <location>
        <begin position="218"/>
        <end position="237"/>
    </location>
</feature>
<evidence type="ECO:0000256" key="8">
    <source>
        <dbReference type="SAM" id="Phobius"/>
    </source>
</evidence>
<dbReference type="AlphaFoldDB" id="A0A5J5B1F6"/>
<accession>A0A5J5B1F6</accession>
<dbReference type="SMART" id="SM00248">
    <property type="entry name" value="ANK"/>
    <property type="match status" value="4"/>
</dbReference>
<dbReference type="GO" id="GO:0005886">
    <property type="term" value="C:plasma membrane"/>
    <property type="evidence" value="ECO:0007669"/>
    <property type="project" value="TreeGrafter"/>
</dbReference>
<evidence type="ECO:0000256" key="1">
    <source>
        <dbReference type="ARBA" id="ARBA00004141"/>
    </source>
</evidence>
<dbReference type="Pfam" id="PF13962">
    <property type="entry name" value="PGG"/>
    <property type="match status" value="1"/>
</dbReference>
<comment type="subcellular location">
    <subcellularLocation>
        <location evidence="1">Membrane</location>
        <topology evidence="1">Multi-pass membrane protein</topology>
    </subcellularLocation>
</comment>
<dbReference type="InterPro" id="IPR036770">
    <property type="entry name" value="Ankyrin_rpt-contain_sf"/>
</dbReference>
<evidence type="ECO:0000313" key="10">
    <source>
        <dbReference type="EMBL" id="KAA8536428.1"/>
    </source>
</evidence>
<sequence>MLGIIANILEKKPSLTEIADEDGWTPLHYAAYFVYVMSLKQLLDSDKSAAYRANKEGKTALHIAASCGHTDTMKELIFQCPDCCEQVDSRGRNVLHIAVESNEEEAVKLILKNPSLKSLINEKDADGNTPLHLLATFGCHILSLIMHPIVDKSSYNTENLTALDIASCTHRFSTLKSLVRRELKMAGATRGMRNVISKDDGERGDTTREHLKKVEETHLLVAALIATVTFAAGFSLPGGYNGIEGADQGIAILTRKVAFKAFFITNTVAMVLSTSAVFIYFITALYANQTKLFNRLMWAFCLTILAMGAMMLAFVTGTYAALPSSSGLAISVCVVGCCFFFVYIFVLKKLYFDKISKRSRFCSHVRPDL</sequence>
<evidence type="ECO:0000256" key="4">
    <source>
        <dbReference type="ARBA" id="ARBA00022989"/>
    </source>
</evidence>
<dbReference type="PROSITE" id="PS50088">
    <property type="entry name" value="ANK_REPEAT"/>
    <property type="match status" value="1"/>
</dbReference>
<dbReference type="PANTHER" id="PTHR24186">
    <property type="entry name" value="PROTEIN PHOSPHATASE 1 REGULATORY SUBUNIT"/>
    <property type="match status" value="1"/>
</dbReference>
<reference evidence="10 11" key="1">
    <citation type="submission" date="2019-09" db="EMBL/GenBank/DDBJ databases">
        <title>A chromosome-level genome assembly of the Chinese tupelo Nyssa sinensis.</title>
        <authorList>
            <person name="Yang X."/>
            <person name="Kang M."/>
            <person name="Yang Y."/>
            <person name="Xiong H."/>
            <person name="Wang M."/>
            <person name="Zhang Z."/>
            <person name="Wang Z."/>
            <person name="Wu H."/>
            <person name="Ma T."/>
            <person name="Liu J."/>
            <person name="Xi Z."/>
        </authorList>
    </citation>
    <scope>NUCLEOTIDE SEQUENCE [LARGE SCALE GENOMIC DNA]</scope>
    <source>
        <strain evidence="10">J267</strain>
        <tissue evidence="10">Leaf</tissue>
    </source>
</reference>
<proteinExistence type="predicted"/>
<keyword evidence="6 8" id="KW-0472">Membrane</keyword>
<dbReference type="EMBL" id="CM018039">
    <property type="protein sequence ID" value="KAA8536428.1"/>
    <property type="molecule type" value="Genomic_DNA"/>
</dbReference>
<dbReference type="SUPFAM" id="SSF48403">
    <property type="entry name" value="Ankyrin repeat"/>
    <property type="match status" value="1"/>
</dbReference>
<evidence type="ECO:0000313" key="11">
    <source>
        <dbReference type="Proteomes" id="UP000325577"/>
    </source>
</evidence>
<evidence type="ECO:0000256" key="2">
    <source>
        <dbReference type="ARBA" id="ARBA00022692"/>
    </source>
</evidence>
<gene>
    <name evidence="10" type="ORF">F0562_028906</name>
</gene>
<feature type="transmembrane region" description="Helical" evidence="8">
    <location>
        <begin position="257"/>
        <end position="286"/>
    </location>
</feature>
<keyword evidence="3" id="KW-0677">Repeat</keyword>
<dbReference type="PANTHER" id="PTHR24186:SF50">
    <property type="entry name" value="ANKYRIN REPEAT-CONTAINING PROTEIN ITN1-LIKE ISOFORM X1"/>
    <property type="match status" value="1"/>
</dbReference>
<evidence type="ECO:0000256" key="3">
    <source>
        <dbReference type="ARBA" id="ARBA00022737"/>
    </source>
</evidence>
<evidence type="ECO:0000256" key="5">
    <source>
        <dbReference type="ARBA" id="ARBA00023043"/>
    </source>
</evidence>
<evidence type="ECO:0000256" key="7">
    <source>
        <dbReference type="PROSITE-ProRule" id="PRU00023"/>
    </source>
</evidence>
<organism evidence="10 11">
    <name type="scientific">Nyssa sinensis</name>
    <dbReference type="NCBI Taxonomy" id="561372"/>
    <lineage>
        <taxon>Eukaryota</taxon>
        <taxon>Viridiplantae</taxon>
        <taxon>Streptophyta</taxon>
        <taxon>Embryophyta</taxon>
        <taxon>Tracheophyta</taxon>
        <taxon>Spermatophyta</taxon>
        <taxon>Magnoliopsida</taxon>
        <taxon>eudicotyledons</taxon>
        <taxon>Gunneridae</taxon>
        <taxon>Pentapetalae</taxon>
        <taxon>asterids</taxon>
        <taxon>Cornales</taxon>
        <taxon>Nyssaceae</taxon>
        <taxon>Nyssa</taxon>
    </lineage>
</organism>
<dbReference type="InterPro" id="IPR002110">
    <property type="entry name" value="Ankyrin_rpt"/>
</dbReference>
<evidence type="ECO:0000256" key="6">
    <source>
        <dbReference type="ARBA" id="ARBA00023136"/>
    </source>
</evidence>
<feature type="transmembrane region" description="Helical" evidence="8">
    <location>
        <begin position="328"/>
        <end position="347"/>
    </location>
</feature>
<feature type="domain" description="PGG" evidence="9">
    <location>
        <begin position="209"/>
        <end position="320"/>
    </location>
</feature>
<feature type="transmembrane region" description="Helical" evidence="8">
    <location>
        <begin position="298"/>
        <end position="322"/>
    </location>
</feature>
<dbReference type="PROSITE" id="PS50297">
    <property type="entry name" value="ANK_REP_REGION"/>
    <property type="match status" value="1"/>
</dbReference>
<keyword evidence="2 8" id="KW-0812">Transmembrane</keyword>
<dbReference type="InterPro" id="IPR026961">
    <property type="entry name" value="PGG_dom"/>
</dbReference>
<protein>
    <recommendedName>
        <fullName evidence="9">PGG domain-containing protein</fullName>
    </recommendedName>
</protein>
<dbReference type="Gene3D" id="1.25.40.20">
    <property type="entry name" value="Ankyrin repeat-containing domain"/>
    <property type="match status" value="1"/>
</dbReference>
<dbReference type="Pfam" id="PF12796">
    <property type="entry name" value="Ank_2"/>
    <property type="match status" value="1"/>
</dbReference>
<dbReference type="OrthoDB" id="10040922at2759"/>
<keyword evidence="11" id="KW-1185">Reference proteome</keyword>
<feature type="repeat" description="ANK" evidence="7">
    <location>
        <begin position="56"/>
        <end position="77"/>
    </location>
</feature>
<dbReference type="Proteomes" id="UP000325577">
    <property type="component" value="Linkage Group LG16"/>
</dbReference>
<evidence type="ECO:0000259" key="9">
    <source>
        <dbReference type="Pfam" id="PF13962"/>
    </source>
</evidence>